<sequence>MKDTLKYELETDFDLEFNDLIVTEESNDISSTLKNSVTGGTVTKAGIDKQNLQDAIDAYAIELNKAAIARSTGMPVKTPSAQYKGFAAEEFFKRTLEINALAKGKKLQVFTKGPLPDGSTLSGTDMTTDISIWYKKHLLSKPKKLADYQSKIHNNSSDYAKDISNKQYKNVNFVGGANQGVNDKVIVNIGKREYSSDSITPEEATKLADAMKSQNAPTYGKASEKHAELDKVNLGKAVKTGAVTGLITSFTKEIISVFKNRNNLNKEQFINAIKNIIYGTTDGGVRNGSIMGSIHLLSKMAGKEITSNSLGAIPAMTTANVGVDLAKDLYHCFVSQDIDADDLLCNTINNVYNSFAGFGGTYVGGQLAIFSSAKIAAANGAAIGSTLGPVGTIIGSVIGSFIVGMGANAVVDVANKDAQLAFASAVRAINSNIETNSIEHLYYFADEISTLSEFKLSFKSLLPCYNIISDMKEYALRKKAIKNISCQIEAALSSARSAEDEEINQLIKFHQDRIEELQVKFKEQNQVMFSDLSESLNSYISDSYGQYLNLASVNNIRIEDLFTKIDDNSIFHNNLLEQLNYRTEVNLQLNETLRELVLSSDNEKTLHPLIEKIQWFMNQDELLISKQYISLEEAIDLIGGKI</sequence>
<dbReference type="AlphaFoldDB" id="A0A7L6WQ10"/>
<evidence type="ECO:0000256" key="1">
    <source>
        <dbReference type="SAM" id="Coils"/>
    </source>
</evidence>
<evidence type="ECO:0000313" key="3">
    <source>
        <dbReference type="Proteomes" id="UP000516705"/>
    </source>
</evidence>
<geneLocation type="plasmid" evidence="2 3">
    <name>pIKMIN-B501</name>
</geneLocation>
<protein>
    <submittedName>
        <fullName evidence="2">Uncharacterized protein</fullName>
    </submittedName>
</protein>
<accession>A0A7L6WQ10</accession>
<gene>
    <name evidence="2" type="ORF">HRE60_10445</name>
</gene>
<keyword evidence="1" id="KW-0175">Coiled coil</keyword>
<reference evidence="2 3" key="1">
    <citation type="journal article" date="2020" name="Microbiol. Resour. Announc.">
        <title>Complete Genome Sequence of Streptococcus salivarius DB-B5, a Novel Probiotic Candidate Isolated from the Supragingival Plaque of a Healthy Female Subject.</title>
        <authorList>
            <person name="Fields F.R."/>
            <person name="Li X."/>
            <person name="Navarre W.W."/>
            <person name="Naito M."/>
        </authorList>
    </citation>
    <scope>NUCLEOTIDE SEQUENCE [LARGE SCALE GENOMIC DNA]</scope>
    <source>
        <strain evidence="2 3">DB-B5</strain>
        <plasmid evidence="2 3">pIKMIN-B501</plasmid>
    </source>
</reference>
<dbReference type="Proteomes" id="UP000516705">
    <property type="component" value="Plasmid pIKMIN-B501"/>
</dbReference>
<dbReference type="EMBL" id="CP054154">
    <property type="protein sequence ID" value="QMI52087.1"/>
    <property type="molecule type" value="Genomic_DNA"/>
</dbReference>
<keyword evidence="2" id="KW-0614">Plasmid</keyword>
<organism evidence="2 3">
    <name type="scientific">Streptococcus salivarius</name>
    <dbReference type="NCBI Taxonomy" id="1304"/>
    <lineage>
        <taxon>Bacteria</taxon>
        <taxon>Bacillati</taxon>
        <taxon>Bacillota</taxon>
        <taxon>Bacilli</taxon>
        <taxon>Lactobacillales</taxon>
        <taxon>Streptococcaceae</taxon>
        <taxon>Streptococcus</taxon>
    </lineage>
</organism>
<feature type="coiled-coil region" evidence="1">
    <location>
        <begin position="481"/>
        <end position="527"/>
    </location>
</feature>
<evidence type="ECO:0000313" key="2">
    <source>
        <dbReference type="EMBL" id="QMI52087.1"/>
    </source>
</evidence>
<dbReference type="PANTHER" id="PTHR21525">
    <property type="entry name" value="MOTILE SPERM PROTEIN"/>
    <property type="match status" value="1"/>
</dbReference>
<dbReference type="PANTHER" id="PTHR21525:SF9">
    <property type="entry name" value="CHANNEL_COLICIN DOMAIN-CONTAINING PROTEIN"/>
    <property type="match status" value="1"/>
</dbReference>
<dbReference type="RefSeq" id="WP_181671366.1">
    <property type="nucleotide sequence ID" value="NZ_CP054154.1"/>
</dbReference>
<name>A0A7L6WQ10_STRSL</name>
<proteinExistence type="predicted"/>